<accession>A0A1X0KFD1</accession>
<dbReference type="Proteomes" id="UP000192601">
    <property type="component" value="Unassembled WGS sequence"/>
</dbReference>
<dbReference type="EMBL" id="MVIJ01000021">
    <property type="protein sequence ID" value="ORB73268.1"/>
    <property type="molecule type" value="Genomic_DNA"/>
</dbReference>
<dbReference type="Gene3D" id="1.10.150.430">
    <property type="entry name" value="DUF3349, helical bundle"/>
    <property type="match status" value="1"/>
</dbReference>
<dbReference type="InterPro" id="IPR044918">
    <property type="entry name" value="DUF3349_helical"/>
</dbReference>
<sequence>MGLTDRVASMVAFLRAGYPSGAPAVGYAPLLALLPRRVSDEEVTTIATKLLAPKRPSITGPSITTVDVGVEITRVTDRLPSVDEIDRVRRRLSGMGWAGRRRA</sequence>
<dbReference type="InterPro" id="IPR021784">
    <property type="entry name" value="DUF3349"/>
</dbReference>
<evidence type="ECO:0008006" key="3">
    <source>
        <dbReference type="Google" id="ProtNLM"/>
    </source>
</evidence>
<protein>
    <recommendedName>
        <fullName evidence="3">DUF3349 domain-containing protein</fullName>
    </recommendedName>
</protein>
<comment type="caution">
    <text evidence="1">The sequence shown here is derived from an EMBL/GenBank/DDBJ whole genome shotgun (WGS) entry which is preliminary data.</text>
</comment>
<organism evidence="1 2">
    <name type="scientific">Mycobacterium scrofulaceum</name>
    <dbReference type="NCBI Taxonomy" id="1783"/>
    <lineage>
        <taxon>Bacteria</taxon>
        <taxon>Bacillati</taxon>
        <taxon>Actinomycetota</taxon>
        <taxon>Actinomycetes</taxon>
        <taxon>Mycobacteriales</taxon>
        <taxon>Mycobacteriaceae</taxon>
        <taxon>Mycobacterium</taxon>
    </lineage>
</organism>
<keyword evidence="2" id="KW-1185">Reference proteome</keyword>
<dbReference type="AlphaFoldDB" id="A0A1X0KFD1"/>
<reference evidence="1 2" key="1">
    <citation type="submission" date="2017-02" db="EMBL/GenBank/DDBJ databases">
        <title>The new phylogeny of genus Mycobacterium.</title>
        <authorList>
            <person name="Tortoli E."/>
            <person name="Trovato A."/>
            <person name="Cirillo D.M."/>
        </authorList>
    </citation>
    <scope>NUCLEOTIDE SEQUENCE [LARGE SCALE GENOMIC DNA]</scope>
    <source>
        <strain evidence="1 2">DSM 43992</strain>
    </source>
</reference>
<gene>
    <name evidence="1" type="ORF">BST44_15100</name>
</gene>
<evidence type="ECO:0000313" key="2">
    <source>
        <dbReference type="Proteomes" id="UP000192601"/>
    </source>
</evidence>
<dbReference type="Pfam" id="PF11829">
    <property type="entry name" value="DUF3349"/>
    <property type="match status" value="1"/>
</dbReference>
<dbReference type="OrthoDB" id="4350726at2"/>
<evidence type="ECO:0000313" key="1">
    <source>
        <dbReference type="EMBL" id="ORB73268.1"/>
    </source>
</evidence>
<dbReference type="RefSeq" id="WP_083177923.1">
    <property type="nucleotide sequence ID" value="NZ_MVIJ01000021.1"/>
</dbReference>
<proteinExistence type="predicted"/>
<dbReference type="STRING" id="1783.BST44_15100"/>
<name>A0A1X0KFD1_MYCSC</name>